<dbReference type="Gene3D" id="3.40.50.620">
    <property type="entry name" value="HUPs"/>
    <property type="match status" value="1"/>
</dbReference>
<dbReference type="GO" id="GO:0005524">
    <property type="term" value="F:ATP binding"/>
    <property type="evidence" value="ECO:0007669"/>
    <property type="project" value="UniProtKB-KW"/>
</dbReference>
<dbReference type="EMBL" id="VRMN01000003">
    <property type="protein sequence ID" value="KAA8495692.1"/>
    <property type="molecule type" value="Genomic_DNA"/>
</dbReference>
<dbReference type="AlphaFoldDB" id="A0A5J4YXV7"/>
<gene>
    <name evidence="14" type="ORF">FVE85_1847</name>
</gene>
<dbReference type="InterPro" id="IPR009080">
    <property type="entry name" value="tRNAsynth_Ia_anticodon-bd"/>
</dbReference>
<dbReference type="Pfam" id="PF08264">
    <property type="entry name" value="Anticodon_1"/>
    <property type="match status" value="1"/>
</dbReference>
<dbReference type="GO" id="GO:0006429">
    <property type="term" value="P:leucyl-tRNA aminoacylation"/>
    <property type="evidence" value="ECO:0007669"/>
    <property type="project" value="InterPro"/>
</dbReference>
<dbReference type="InterPro" id="IPR013155">
    <property type="entry name" value="M/V/L/I-tRNA-synth_anticd-bd"/>
</dbReference>
<evidence type="ECO:0000259" key="12">
    <source>
        <dbReference type="Pfam" id="PF08264"/>
    </source>
</evidence>
<evidence type="ECO:0000256" key="8">
    <source>
        <dbReference type="ARBA" id="ARBA00030520"/>
    </source>
</evidence>
<evidence type="ECO:0000256" key="7">
    <source>
        <dbReference type="ARBA" id="ARBA00023146"/>
    </source>
</evidence>
<feature type="domain" description="Methionyl/Valyl/Leucyl/Isoleucyl-tRNA synthetase anticodon-binding" evidence="12">
    <location>
        <begin position="857"/>
        <end position="985"/>
    </location>
</feature>
<evidence type="ECO:0000256" key="4">
    <source>
        <dbReference type="ARBA" id="ARBA00022741"/>
    </source>
</evidence>
<proteinExistence type="inferred from homology"/>
<name>A0A5J4YXV7_PORPP</name>
<evidence type="ECO:0000256" key="5">
    <source>
        <dbReference type="ARBA" id="ARBA00022840"/>
    </source>
</evidence>
<evidence type="ECO:0000256" key="6">
    <source>
        <dbReference type="ARBA" id="ARBA00022917"/>
    </source>
</evidence>
<keyword evidence="4 9" id="KW-0547">Nucleotide-binding</keyword>
<evidence type="ECO:0000256" key="3">
    <source>
        <dbReference type="ARBA" id="ARBA00022598"/>
    </source>
</evidence>
<dbReference type="InterPro" id="IPR055416">
    <property type="entry name" value="RBD_LARS1"/>
</dbReference>
<feature type="compositionally biased region" description="Low complexity" evidence="10">
    <location>
        <begin position="176"/>
        <end position="197"/>
    </location>
</feature>
<evidence type="ECO:0000256" key="9">
    <source>
        <dbReference type="RuleBase" id="RU363035"/>
    </source>
</evidence>
<keyword evidence="7 9" id="KW-0030">Aminoacyl-tRNA synthetase</keyword>
<dbReference type="SUPFAM" id="SSF50677">
    <property type="entry name" value="ValRS/IleRS/LeuRS editing domain"/>
    <property type="match status" value="1"/>
</dbReference>
<dbReference type="NCBIfam" id="TIGR00395">
    <property type="entry name" value="leuS_arch"/>
    <property type="match status" value="1"/>
</dbReference>
<evidence type="ECO:0000256" key="2">
    <source>
        <dbReference type="ARBA" id="ARBA00013164"/>
    </source>
</evidence>
<evidence type="ECO:0000256" key="10">
    <source>
        <dbReference type="SAM" id="MobiDB-lite"/>
    </source>
</evidence>
<feature type="domain" description="Leucine--tRNA ligase RagD-binding" evidence="13">
    <location>
        <begin position="1009"/>
        <end position="1080"/>
    </location>
</feature>
<dbReference type="PANTHER" id="PTHR45794">
    <property type="entry name" value="LEUCYL-TRNA SYNTHETASE"/>
    <property type="match status" value="1"/>
</dbReference>
<dbReference type="PANTHER" id="PTHR45794:SF1">
    <property type="entry name" value="LEUCINE--TRNA LIGASE, CYTOPLASMIC"/>
    <property type="match status" value="1"/>
</dbReference>
<keyword evidence="6 9" id="KW-0648">Protein biosynthesis</keyword>
<dbReference type="GO" id="GO:0002161">
    <property type="term" value="F:aminoacyl-tRNA deacylase activity"/>
    <property type="evidence" value="ECO:0007669"/>
    <property type="project" value="InterPro"/>
</dbReference>
<dbReference type="GO" id="GO:0004823">
    <property type="term" value="F:leucine-tRNA ligase activity"/>
    <property type="evidence" value="ECO:0007669"/>
    <property type="project" value="UniProtKB-EC"/>
</dbReference>
<dbReference type="Proteomes" id="UP000324585">
    <property type="component" value="Unassembled WGS sequence"/>
</dbReference>
<feature type="domain" description="Aminoacyl-tRNA synthetase class Ia" evidence="11">
    <location>
        <begin position="230"/>
        <end position="819"/>
    </location>
</feature>
<dbReference type="OMA" id="KFIEWQF"/>
<comment type="caution">
    <text evidence="14">The sequence shown here is derived from an EMBL/GenBank/DDBJ whole genome shotgun (WGS) entry which is preliminary data.</text>
</comment>
<dbReference type="SUPFAM" id="SSF47323">
    <property type="entry name" value="Anticodon-binding domain of a subclass of class I aminoacyl-tRNA synthetases"/>
    <property type="match status" value="1"/>
</dbReference>
<protein>
    <recommendedName>
        <fullName evidence="2">leucine--tRNA ligase</fullName>
        <ecNumber evidence="2">6.1.1.4</ecNumber>
    </recommendedName>
    <alternativeName>
        <fullName evidence="8">Leucyl-tRNA synthetase</fullName>
    </alternativeName>
</protein>
<dbReference type="InterPro" id="IPR004493">
    <property type="entry name" value="Leu-tRNA-synth_Ia_arc/euk"/>
</dbReference>
<dbReference type="SUPFAM" id="SSF52374">
    <property type="entry name" value="Nucleotidylyl transferase"/>
    <property type="match status" value="1"/>
</dbReference>
<evidence type="ECO:0000259" key="13">
    <source>
        <dbReference type="Pfam" id="PF24810"/>
    </source>
</evidence>
<feature type="region of interest" description="Disordered" evidence="10">
    <location>
        <begin position="159"/>
        <end position="197"/>
    </location>
</feature>
<dbReference type="OrthoDB" id="10249672at2759"/>
<evidence type="ECO:0000313" key="14">
    <source>
        <dbReference type="EMBL" id="KAA8495692.1"/>
    </source>
</evidence>
<keyword evidence="5 9" id="KW-0067">ATP-binding</keyword>
<dbReference type="InterPro" id="IPR014729">
    <property type="entry name" value="Rossmann-like_a/b/a_fold"/>
</dbReference>
<organism evidence="14 15">
    <name type="scientific">Porphyridium purpureum</name>
    <name type="common">Red alga</name>
    <name type="synonym">Porphyridium cruentum</name>
    <dbReference type="NCBI Taxonomy" id="35688"/>
    <lineage>
        <taxon>Eukaryota</taxon>
        <taxon>Rhodophyta</taxon>
        <taxon>Bangiophyceae</taxon>
        <taxon>Porphyridiales</taxon>
        <taxon>Porphyridiaceae</taxon>
        <taxon>Porphyridium</taxon>
    </lineage>
</organism>
<dbReference type="PROSITE" id="PS00178">
    <property type="entry name" value="AA_TRNA_LIGASE_I"/>
    <property type="match status" value="1"/>
</dbReference>
<dbReference type="Pfam" id="PF24810">
    <property type="entry name" value="RBD_LARS1"/>
    <property type="match status" value="1"/>
</dbReference>
<dbReference type="InterPro" id="IPR009008">
    <property type="entry name" value="Val/Leu/Ile-tRNA-synth_edit"/>
</dbReference>
<evidence type="ECO:0000313" key="15">
    <source>
        <dbReference type="Proteomes" id="UP000324585"/>
    </source>
</evidence>
<keyword evidence="15" id="KW-1185">Reference proteome</keyword>
<accession>A0A5J4YXV7</accession>
<dbReference type="Pfam" id="PF00133">
    <property type="entry name" value="tRNA-synt_1"/>
    <property type="match status" value="2"/>
</dbReference>
<dbReference type="FunFam" id="3.90.740.10:FF:000001">
    <property type="entry name" value="Leucine--tRNA ligase, cytoplasmic"/>
    <property type="match status" value="1"/>
</dbReference>
<comment type="similarity">
    <text evidence="1 9">Belongs to the class-I aminoacyl-tRNA synthetase family.</text>
</comment>
<evidence type="ECO:0000256" key="1">
    <source>
        <dbReference type="ARBA" id="ARBA00005594"/>
    </source>
</evidence>
<sequence length="1140" mass="127490">MSRARAWTGSGLDRWWREGQLRKTPVGRVPERRLGARTDAGEMATTRRDLLLKLQDDAQRVWDADRTFEQDAPPSSEFVGTDGQEVSLEEKNKFLVTFPYPYMNGYLHLGHAFSMSKAEFSVAYAMLKGKRALFPFGFHCTGMPIQAAANKLRREMETYGTPPAFPASETEKDSESPSSVADEASAAAAKSKSTKSKAAAKQGRAKFQWEILQMSGIPDADIPRFAEALSWLEYFPQEGLKDLQAFGVHTDWRRSFITTDVNPYYDSFIRWQFNLLRKLEKIKFGKRNTIYSPLDGQACADHDRASGEGVGPQDYTIIKLEVITAPGTQLPAALEQYRDQKKGLYLAAATLRPETMYGQTNCWVQPDGEYGAFEVSTNGDVFICTERSARNMCYQGLSPEHGKVSKVCDLRGWDLIGLALRAPNAMIETVYVLPLLTVSAAKGTGVVTSVPSDAPDDFRGLQDLKEKPALRQKFGVKDEWVLPFEPVPIIDTPDFGPLAAVTACEQYKVQSQNDRDALAKAKEEVYKKGFYGGVLTVGPHKGESVEKAKPIIRDEMLAAGQAVAYAEPEKTVMSRSGDECVVAFMDQWYLDYGDAEWKQQAYTCLSRMNMYHAETTRGFEHVLGWLREWACSRSFGLGTKLPWDPQYVIESLSDSTIYMAYYAVAHLLQGKDNMNGKQVGPLGIRADQMTDEIWDFVILGKDLSDDQLARAGFASADRAHLDQMRTEVLFWYPMDLRVSGKDLIGNHLSFSIFNHCAIFPENKWPLGFRANGHMLINAEKMSKSTGNFLSLREAISMYSADGVRFALADAGDSVEDANFATKMADDAVLKLTTLISFVEEGMRGLQSMRHGEFTFYDRVFIAQIQRATSLADAAYAGMLYREALKVGFFELQSALGLYRVAVGADQKTWCENFHRDVFLKFVEHQILLITPLCPHTCEYLWNLVGKTIGKEGTVVCARWPDHEEHDQVLLDAALYLEALKERIRQALLPKKVKKGAAPPTACRQVRIFVATQVPEWQSLCLEVLKSSYDASTEDRFPKDLDKRVAGALTPEIKKMMKKVMPFVGMIRDKAKLEGETAFDARPKFDEVEVLNENLEILCTQLGVPSACVVTAGEISAADPAFEYAQDAVPGKPALFLIREE</sequence>
<evidence type="ECO:0000259" key="11">
    <source>
        <dbReference type="Pfam" id="PF00133"/>
    </source>
</evidence>
<keyword evidence="3 9" id="KW-0436">Ligase</keyword>
<dbReference type="InterPro" id="IPR001412">
    <property type="entry name" value="aa-tRNA-synth_I_CS"/>
</dbReference>
<dbReference type="EC" id="6.1.1.4" evidence="2"/>
<feature type="domain" description="Aminoacyl-tRNA synthetase class Ia" evidence="11">
    <location>
        <begin position="89"/>
        <end position="151"/>
    </location>
</feature>
<dbReference type="InterPro" id="IPR002300">
    <property type="entry name" value="aa-tRNA-synth_Ia"/>
</dbReference>
<dbReference type="Gene3D" id="3.90.740.10">
    <property type="entry name" value="Valyl/Leucyl/Isoleucyl-tRNA synthetase, editing domain"/>
    <property type="match status" value="1"/>
</dbReference>
<reference evidence="15" key="1">
    <citation type="journal article" date="2019" name="Nat. Commun.">
        <title>Expansion of phycobilisome linker gene families in mesophilic red algae.</title>
        <authorList>
            <person name="Lee J."/>
            <person name="Kim D."/>
            <person name="Bhattacharya D."/>
            <person name="Yoon H.S."/>
        </authorList>
    </citation>
    <scope>NUCLEOTIDE SEQUENCE [LARGE SCALE GENOMIC DNA]</scope>
    <source>
        <strain evidence="15">CCMP 1328</strain>
    </source>
</reference>